<evidence type="ECO:0000313" key="18">
    <source>
        <dbReference type="EMBL" id="KAF2746877.1"/>
    </source>
</evidence>
<dbReference type="PANTHER" id="PTHR12389">
    <property type="entry name" value="ZINC FINGER PROTEIN 294"/>
    <property type="match status" value="1"/>
</dbReference>
<evidence type="ECO:0000256" key="8">
    <source>
        <dbReference type="ARBA" id="ARBA00022679"/>
    </source>
</evidence>
<organism evidence="18 19">
    <name type="scientific">Sporormia fimetaria CBS 119925</name>
    <dbReference type="NCBI Taxonomy" id="1340428"/>
    <lineage>
        <taxon>Eukaryota</taxon>
        <taxon>Fungi</taxon>
        <taxon>Dikarya</taxon>
        <taxon>Ascomycota</taxon>
        <taxon>Pezizomycotina</taxon>
        <taxon>Dothideomycetes</taxon>
        <taxon>Pleosporomycetidae</taxon>
        <taxon>Pleosporales</taxon>
        <taxon>Sporormiaceae</taxon>
        <taxon>Sporormia</taxon>
    </lineage>
</organism>
<keyword evidence="7" id="KW-0963">Cytoplasm</keyword>
<dbReference type="InterPro" id="IPR013083">
    <property type="entry name" value="Znf_RING/FYVE/PHD"/>
</dbReference>
<evidence type="ECO:0000313" key="19">
    <source>
        <dbReference type="Proteomes" id="UP000799440"/>
    </source>
</evidence>
<dbReference type="Pfam" id="PF23009">
    <property type="entry name" value="UBC_like"/>
    <property type="match status" value="1"/>
</dbReference>
<proteinExistence type="inferred from homology"/>
<dbReference type="GO" id="GO:0072344">
    <property type="term" value="P:rescue of stalled ribosome"/>
    <property type="evidence" value="ECO:0007669"/>
    <property type="project" value="UniProtKB-UniRule"/>
</dbReference>
<dbReference type="SMART" id="SM00744">
    <property type="entry name" value="RINGv"/>
    <property type="match status" value="1"/>
</dbReference>
<dbReference type="SMART" id="SM00184">
    <property type="entry name" value="RING"/>
    <property type="match status" value="1"/>
</dbReference>
<evidence type="ECO:0000256" key="4">
    <source>
        <dbReference type="ARBA" id="ARBA00007997"/>
    </source>
</evidence>
<evidence type="ECO:0000256" key="10">
    <source>
        <dbReference type="ARBA" id="ARBA00022737"/>
    </source>
</evidence>
<dbReference type="EMBL" id="MU006575">
    <property type="protein sequence ID" value="KAF2746877.1"/>
    <property type="molecule type" value="Genomic_DNA"/>
</dbReference>
<comment type="catalytic activity">
    <reaction evidence="1 16">
        <text>S-ubiquitinyl-[E2 ubiquitin-conjugating enzyme]-L-cysteine + [acceptor protein]-L-lysine = [E2 ubiquitin-conjugating enzyme]-L-cysteine + N(6)-ubiquitinyl-[acceptor protein]-L-lysine.</text>
        <dbReference type="EC" id="2.3.2.27"/>
    </reaction>
</comment>
<comment type="subunit">
    <text evidence="16">Component of the ribosome quality control complex (RQC).</text>
</comment>
<dbReference type="GO" id="GO:0043023">
    <property type="term" value="F:ribosomal large subunit binding"/>
    <property type="evidence" value="ECO:0007669"/>
    <property type="project" value="TreeGrafter"/>
</dbReference>
<dbReference type="PANTHER" id="PTHR12389:SF0">
    <property type="entry name" value="E3 UBIQUITIN-PROTEIN LIGASE LISTERIN"/>
    <property type="match status" value="1"/>
</dbReference>
<dbReference type="InterPro" id="IPR001841">
    <property type="entry name" value="Znf_RING"/>
</dbReference>
<dbReference type="Proteomes" id="UP000799440">
    <property type="component" value="Unassembled WGS sequence"/>
</dbReference>
<dbReference type="SUPFAM" id="SSF48371">
    <property type="entry name" value="ARM repeat"/>
    <property type="match status" value="1"/>
</dbReference>
<keyword evidence="8 16" id="KW-0808">Transferase</keyword>
<dbReference type="SMART" id="SM01197">
    <property type="entry name" value="FANCL_C"/>
    <property type="match status" value="1"/>
</dbReference>
<dbReference type="InterPro" id="IPR054478">
    <property type="entry name" value="LTN1_UBC"/>
</dbReference>
<dbReference type="InterPro" id="IPR054476">
    <property type="entry name" value="Ltn1_N"/>
</dbReference>
<dbReference type="InterPro" id="IPR011989">
    <property type="entry name" value="ARM-like"/>
</dbReference>
<dbReference type="InterPro" id="IPR054477">
    <property type="entry name" value="LTN1_E3_ligase_6th"/>
</dbReference>
<evidence type="ECO:0000256" key="6">
    <source>
        <dbReference type="ARBA" id="ARBA00017157"/>
    </source>
</evidence>
<dbReference type="GO" id="GO:1990116">
    <property type="term" value="P:ribosome-associated ubiquitin-dependent protein catabolic process"/>
    <property type="evidence" value="ECO:0007669"/>
    <property type="project" value="UniProtKB-UniRule"/>
</dbReference>
<evidence type="ECO:0000256" key="13">
    <source>
        <dbReference type="ARBA" id="ARBA00022833"/>
    </source>
</evidence>
<evidence type="ECO:0000256" key="7">
    <source>
        <dbReference type="ARBA" id="ARBA00022490"/>
    </source>
</evidence>
<dbReference type="InterPro" id="IPR039795">
    <property type="entry name" value="LTN1/Rkr1"/>
</dbReference>
<keyword evidence="11 15" id="KW-0863">Zinc-finger</keyword>
<evidence type="ECO:0000256" key="11">
    <source>
        <dbReference type="ARBA" id="ARBA00022771"/>
    </source>
</evidence>
<dbReference type="UniPathway" id="UPA00143"/>
<comment type="function">
    <text evidence="14">E3 ubiquitin-protein ligase component of the ribosome quality control complex (RQC), a ribosome-associated complex that mediates ubiquitination and extraction of incompletely synthesized nascent chains for proteasomal degradation. Mediates ubiquitination of proteins derived from mRNAs lacking stop codons (non-stop proteins) and other translation arrest products induced by poly-lysine sequences and tandem rare codons. Ubiquitination leads to CDC48 recruitment for extraction and degradation of the incomplete translation product. May indirectly play a role in chromatin function and transcription.</text>
</comment>
<evidence type="ECO:0000256" key="5">
    <source>
        <dbReference type="ARBA" id="ARBA00012483"/>
    </source>
</evidence>
<name>A0A6A6VCN4_9PLEO</name>
<dbReference type="SUPFAM" id="SSF57850">
    <property type="entry name" value="RING/U-box"/>
    <property type="match status" value="1"/>
</dbReference>
<dbReference type="GO" id="GO:0061630">
    <property type="term" value="F:ubiquitin protein ligase activity"/>
    <property type="evidence" value="ECO:0007669"/>
    <property type="project" value="UniProtKB-UniRule"/>
</dbReference>
<reference evidence="18" key="1">
    <citation type="journal article" date="2020" name="Stud. Mycol.">
        <title>101 Dothideomycetes genomes: a test case for predicting lifestyles and emergence of pathogens.</title>
        <authorList>
            <person name="Haridas S."/>
            <person name="Albert R."/>
            <person name="Binder M."/>
            <person name="Bloem J."/>
            <person name="Labutti K."/>
            <person name="Salamov A."/>
            <person name="Andreopoulos B."/>
            <person name="Baker S."/>
            <person name="Barry K."/>
            <person name="Bills G."/>
            <person name="Bluhm B."/>
            <person name="Cannon C."/>
            <person name="Castanera R."/>
            <person name="Culley D."/>
            <person name="Daum C."/>
            <person name="Ezra D."/>
            <person name="Gonzalez J."/>
            <person name="Henrissat B."/>
            <person name="Kuo A."/>
            <person name="Liang C."/>
            <person name="Lipzen A."/>
            <person name="Lutzoni F."/>
            <person name="Magnuson J."/>
            <person name="Mondo S."/>
            <person name="Nolan M."/>
            <person name="Ohm R."/>
            <person name="Pangilinan J."/>
            <person name="Park H.-J."/>
            <person name="Ramirez L."/>
            <person name="Alfaro M."/>
            <person name="Sun H."/>
            <person name="Tritt A."/>
            <person name="Yoshinaga Y."/>
            <person name="Zwiers L.-H."/>
            <person name="Turgeon B."/>
            <person name="Goodwin S."/>
            <person name="Spatafora J."/>
            <person name="Crous P."/>
            <person name="Grigoriev I."/>
        </authorList>
    </citation>
    <scope>NUCLEOTIDE SEQUENCE</scope>
    <source>
        <strain evidence="18">CBS 119925</strain>
    </source>
</reference>
<dbReference type="InterPro" id="IPR016024">
    <property type="entry name" value="ARM-type_fold"/>
</dbReference>
<dbReference type="Pfam" id="PF22999">
    <property type="entry name" value="LTN1_E3_ligase_6th"/>
    <property type="match status" value="1"/>
</dbReference>
<keyword evidence="19" id="KW-1185">Reference proteome</keyword>
<keyword evidence="10" id="KW-0677">Repeat</keyword>
<dbReference type="PROSITE" id="PS50089">
    <property type="entry name" value="ZF_RING_2"/>
    <property type="match status" value="1"/>
</dbReference>
<dbReference type="EC" id="2.3.2.27" evidence="5 16"/>
<dbReference type="Gene3D" id="3.30.40.10">
    <property type="entry name" value="Zinc/RING finger domain, C3HC4 (zinc finger)"/>
    <property type="match status" value="1"/>
</dbReference>
<evidence type="ECO:0000256" key="9">
    <source>
        <dbReference type="ARBA" id="ARBA00022723"/>
    </source>
</evidence>
<dbReference type="InterPro" id="IPR039804">
    <property type="entry name" value="RING-CH-C4HC3_LTN1"/>
</dbReference>
<gene>
    <name evidence="18" type="ORF">M011DRAFT_468163</name>
</gene>
<dbReference type="GO" id="GO:1990112">
    <property type="term" value="C:RQC complex"/>
    <property type="evidence" value="ECO:0007669"/>
    <property type="project" value="UniProtKB-UniRule"/>
</dbReference>
<sequence length="1613" mass="178684">MSRKQPKSHASSARAASAFSSFGTSHAAFATTSSQLSYVSEPPDLSTISDPNVVVLFRNLNKRDSTTKAKALEELQTFVSSLQKPVEEGILEAWIKIYPRTSIDNSKAVRQNAHLLLGRISSSAGKRIAKDMPKVVGAWLCGLYDADRSVVEASQTSLRHVFATPEKLQSLRKAYQQPILEYCRDAIDGETPQTLSDERTVSADDAEAKYSRVISACLALVGSLLSNLASEERSKFQADYETLLSSRKVWDFASHSDPGIRRSVHRFLKICIEKEPDLIAGSLDAISKSYLAGALNSDQVGSAYDYIEALELLTSNHPSVWTEHYKSKTSVERRLRQFLKKGSQFGPPKFWDRMILLFRGLPEQLLPSTSAEATELLAALHGGIVRKDEPRLSSGAAYDAYLGIAAMLTQRLSEEEQREVLRELILPIVTQYLSPAEESEWTVPTNPANVASKALSMEGMIAIAQDEWPRQTQTFIDNIKTSAPEQSKDHMKSQDSLIKRANRFSKLQQTALSMTHSADLRAVFSQACASIINLALDITKNRNGKPYGAAGSIVEFLTHNHDLVISNAELRQKLEGFIQTDLPGLIFSPSSSQLVEILYALSETSAFEAAWNASLKAALGPRGAPSNEAALETLLTSPKMPQSLNVDGAGADLQEYIKDTVRSALEGTKEWDSFGRILQSPANLTLPSTATEILNTLVPSLSAPQTTGSALQGLRQIVKHKPAMLKSFLSLSEGPSLLQGLLLASESPFEDIAQEAVAVNSSVQALMATALESKQALIDVIHHGLRDVSTSSVSVETLVDLAKQLAHSADEGESQTAGNVEIDVFPHLRDWDETFSHLLESLPRASLAITNPLAGAVHLVQPHIHHHAKIPYDADGYSAAYRFALYTVKIFQESSLFKVNGLYPEKEQHLLRNVSLTQQLASDNLSLAGANELWVIYNSEVENEASAFISAAQEVLTQSLARCEERMESPLRDWALGLLSHREADLSPTAYYMARAASDIMAHSIDSHGWRQGEDTEIQANLKSLSKGKAVFSLIGFLHAFKEPLAASRACERMCNELVANLTGLKFENDTKEALRQLVLLNAVIYHQEPIAQSIAKQRLIFFVKHVSPYLHDLALAPALRAEVCYALAFLLPFMQDVYGEHWGDILGALVASWQRVSTFSEGDSRSDSSIPYVHGSLRVYAQLRSLTQSDVSNDDLLDAWKEKEKEVAAGLINLLKNSQHFPDEFHQPLQIVNEILGRQIAKVPLEHLEETEELFPLLYVESQPVQQAAFDVLHKQIPATQEQISIDAALEKKKVKLPEELLSLILEAPTVQALGETSFERSMPLALRGYLLSWLLVFDHFEHASYKVRTDYVEHIKEGDYLPGLLDFAFDFLGHARGKPVDVSKSDITTYTPDVELPRRETELLIAHLYYLCLQHIPAQTRSWRMNCKSRAITSYLESWTEKNISPPLISTTLDSVATWASSLNEENLTVKVNHRAREITISYLVDEQLMSMRITLPAAFPLANPAVEGLRRVLVTEQKWQAWLRTSQSAITIFDGSIVDAITTFKRNIEGALKGQTECAICYSIVGSDRKLPDKRCGTCKNLFHKSCLFKWFESSNGSTCPLCRNPFHAG</sequence>
<dbReference type="Pfam" id="PF13639">
    <property type="entry name" value="zf-RING_2"/>
    <property type="match status" value="1"/>
</dbReference>
<evidence type="ECO:0000256" key="3">
    <source>
        <dbReference type="ARBA" id="ARBA00004906"/>
    </source>
</evidence>
<feature type="domain" description="RING-type" evidence="17">
    <location>
        <begin position="1561"/>
        <end position="1607"/>
    </location>
</feature>
<evidence type="ECO:0000256" key="12">
    <source>
        <dbReference type="ARBA" id="ARBA00022786"/>
    </source>
</evidence>
<comment type="subcellular location">
    <subcellularLocation>
        <location evidence="2">Cytoplasm</location>
        <location evidence="2">Cytosol</location>
    </subcellularLocation>
</comment>
<evidence type="ECO:0000256" key="15">
    <source>
        <dbReference type="PROSITE-ProRule" id="PRU00175"/>
    </source>
</evidence>
<dbReference type="GO" id="GO:0005829">
    <property type="term" value="C:cytosol"/>
    <property type="evidence" value="ECO:0007669"/>
    <property type="project" value="UniProtKB-SubCell"/>
</dbReference>
<comment type="similarity">
    <text evidence="4 16">Belongs to the LTN1 family.</text>
</comment>
<dbReference type="Pfam" id="PF22958">
    <property type="entry name" value="Ltn1_1st"/>
    <property type="match status" value="1"/>
</dbReference>
<dbReference type="InterPro" id="IPR011016">
    <property type="entry name" value="Znf_RING-CH"/>
</dbReference>
<dbReference type="CDD" id="cd16491">
    <property type="entry name" value="RING-CH-C4HC3_LTN1"/>
    <property type="match status" value="1"/>
</dbReference>
<dbReference type="FunFam" id="3.30.40.10:FF:000038">
    <property type="entry name" value="E3 ubiquitin-protein ligase listerin"/>
    <property type="match status" value="1"/>
</dbReference>
<keyword evidence="12 16" id="KW-0833">Ubl conjugation pathway</keyword>
<evidence type="ECO:0000256" key="2">
    <source>
        <dbReference type="ARBA" id="ARBA00004514"/>
    </source>
</evidence>
<evidence type="ECO:0000256" key="14">
    <source>
        <dbReference type="ARBA" id="ARBA00055150"/>
    </source>
</evidence>
<accession>A0A6A6VCN4</accession>
<comment type="function">
    <text evidence="16">E3 ubiquitin-protein ligase. Component of the ribosome quality control complex (RQC), a ribosome-associated complex that mediates ubiquitination and extraction of incompletely synthesized nascent chains for proteasomal degradation.</text>
</comment>
<keyword evidence="9 16" id="KW-0479">Metal-binding</keyword>
<dbReference type="GO" id="GO:0008270">
    <property type="term" value="F:zinc ion binding"/>
    <property type="evidence" value="ECO:0007669"/>
    <property type="project" value="UniProtKB-KW"/>
</dbReference>
<evidence type="ECO:0000256" key="1">
    <source>
        <dbReference type="ARBA" id="ARBA00000900"/>
    </source>
</evidence>
<comment type="pathway">
    <text evidence="3 16">Protein modification; protein ubiquitination.</text>
</comment>
<evidence type="ECO:0000259" key="17">
    <source>
        <dbReference type="PROSITE" id="PS50089"/>
    </source>
</evidence>
<protein>
    <recommendedName>
        <fullName evidence="6 16">E3 ubiquitin-protein ligase listerin</fullName>
        <ecNumber evidence="5 16">2.3.2.27</ecNumber>
    </recommendedName>
    <alternativeName>
        <fullName evidence="16">RING-type E3 ubiquitin transferase listerin</fullName>
    </alternativeName>
</protein>
<evidence type="ECO:0000256" key="16">
    <source>
        <dbReference type="RuleBase" id="RU367090"/>
    </source>
</evidence>
<dbReference type="OrthoDB" id="6108at2759"/>
<dbReference type="GO" id="GO:0016567">
    <property type="term" value="P:protein ubiquitination"/>
    <property type="evidence" value="ECO:0007669"/>
    <property type="project" value="UniProtKB-UniPathway"/>
</dbReference>
<keyword evidence="13 16" id="KW-0862">Zinc</keyword>
<dbReference type="Gene3D" id="1.25.10.10">
    <property type="entry name" value="Leucine-rich Repeat Variant"/>
    <property type="match status" value="1"/>
</dbReference>